<keyword evidence="2" id="KW-1185">Reference proteome</keyword>
<dbReference type="EMBL" id="CM043791">
    <property type="protein sequence ID" value="KAI4824565.1"/>
    <property type="molecule type" value="Genomic_DNA"/>
</dbReference>
<reference evidence="1" key="1">
    <citation type="submission" date="2022-05" db="EMBL/GenBank/DDBJ databases">
        <title>Chromosome-level genome of Chaenocephalus aceratus.</title>
        <authorList>
            <person name="Park H."/>
        </authorList>
    </citation>
    <scope>NUCLEOTIDE SEQUENCE</scope>
    <source>
        <strain evidence="1">KU_202001</strain>
    </source>
</reference>
<organism evidence="1 2">
    <name type="scientific">Chaenocephalus aceratus</name>
    <name type="common">Blackfin icefish</name>
    <name type="synonym">Chaenichthys aceratus</name>
    <dbReference type="NCBI Taxonomy" id="36190"/>
    <lineage>
        <taxon>Eukaryota</taxon>
        <taxon>Metazoa</taxon>
        <taxon>Chordata</taxon>
        <taxon>Craniata</taxon>
        <taxon>Vertebrata</taxon>
        <taxon>Euteleostomi</taxon>
        <taxon>Actinopterygii</taxon>
        <taxon>Neopterygii</taxon>
        <taxon>Teleostei</taxon>
        <taxon>Neoteleostei</taxon>
        <taxon>Acanthomorphata</taxon>
        <taxon>Eupercaria</taxon>
        <taxon>Perciformes</taxon>
        <taxon>Notothenioidei</taxon>
        <taxon>Channichthyidae</taxon>
        <taxon>Chaenocephalus</taxon>
    </lineage>
</organism>
<name>A0ACB9XDG3_CHAAC</name>
<evidence type="ECO:0000313" key="1">
    <source>
        <dbReference type="EMBL" id="KAI4824565.1"/>
    </source>
</evidence>
<dbReference type="Proteomes" id="UP001057452">
    <property type="component" value="Chromosome 7"/>
</dbReference>
<protein>
    <submittedName>
        <fullName evidence="1">Uncharacterized protein</fullName>
    </submittedName>
</protein>
<sequence>MRGLPLLTDTTLISASVEDAAAIQGLPLTVKTVPPHVLLGEGLTGLLTHHEGAVGCYGDQSEFCSEELQLLDNEGRTVITQHRVMCQDKERTVTVINVYCPRADPEKPERKQFKLQFYKLLQSRAEAILKDGSHVIVLGDVNTSHRQIDHCDPSDIEDFVENPGRKWLNGFLHGGRQTEETNEEEPDEEPEVTSSDPVHGGTFVDTFRHFHPTRTSAFTCWSTMTGARQTNYGTRIDYIFADCQLAKEQFVAVDIMPEVEGSDHCPVWAKLSLLPPAQLQGPPLLHMLPARVCRQATETVPLLC</sequence>
<evidence type="ECO:0000313" key="2">
    <source>
        <dbReference type="Proteomes" id="UP001057452"/>
    </source>
</evidence>
<gene>
    <name evidence="1" type="ORF">KUCAC02_013068</name>
</gene>
<accession>A0ACB9XDG3</accession>
<proteinExistence type="predicted"/>
<comment type="caution">
    <text evidence="1">The sequence shown here is derived from an EMBL/GenBank/DDBJ whole genome shotgun (WGS) entry which is preliminary data.</text>
</comment>